<feature type="compositionally biased region" description="Low complexity" evidence="12">
    <location>
        <begin position="447"/>
        <end position="464"/>
    </location>
</feature>
<dbReference type="Proteomes" id="UP000008080">
    <property type="component" value="Chromosome"/>
</dbReference>
<dbReference type="FunFam" id="1.10.8.60:FF:000013">
    <property type="entry name" value="DNA polymerase III subunit gamma/tau"/>
    <property type="match status" value="1"/>
</dbReference>
<proteinExistence type="inferred from homology"/>
<evidence type="ECO:0000256" key="4">
    <source>
        <dbReference type="ARBA" id="ARBA00022705"/>
    </source>
</evidence>
<dbReference type="PANTHER" id="PTHR11669:SF0">
    <property type="entry name" value="PROTEIN STICHEL-LIKE 2"/>
    <property type="match status" value="1"/>
</dbReference>
<dbReference type="Gene3D" id="1.10.8.60">
    <property type="match status" value="1"/>
</dbReference>
<sequence>MLGHFFFLFHDLEGWILSYQVIARKWRPQSFTDVVGQNHITQTLSNALKNGRLPHALLFTGPRGTGKTSSARILAKALRCPNAQNFVPCNDCYSCNEIAGGSSIDVIEIDGASNNGVDAIRELRDTVAFMPSSGKYKIYIIDEVHMLSTSAFNALLKTLEEPPAHVVFIMATTEVHKIPQTILSRCQRFDFRRISTRSITERLKLICDREGVTADDEALWVVARQGDGSMRDSQSLLDQVITFANGPLTRASVVEILGLTDRALLFETLNALIDRNSQAVLKVIEKIAAAGFEPHLYSQDLLEMIRNLLLIKVSEAQASQILEMPDSELQALSEMAQRLPEEDIHMLFDMALKGGSDIPRAQDPRIVLEVTLLRMASAPKLVDLKTLLQGGAIPSHSAGGARPYVPPVSLPVKGHDRIEESQKVLDGPTGLEAMKAALNKASSAASSLKSNPAPAAKPAATAPAAPVPAAQPTPVVESKPKIASGSTSKERWVNFVELLRQDDALFAAKVENLLFVKEEGKLISLGVPVKLAFLKDQMADAQVRKKLQGFIDSYWGAGYSFEVLMSRDQVGESAQAIQQKKVQMAEEDLRNKIIENPMVKAAQTVFKGQIKSIVELNKRGH</sequence>
<dbReference type="GO" id="GO:0003677">
    <property type="term" value="F:DNA binding"/>
    <property type="evidence" value="ECO:0007669"/>
    <property type="project" value="InterPro"/>
</dbReference>
<feature type="region of interest" description="Disordered" evidence="12">
    <location>
        <begin position="447"/>
        <end position="483"/>
    </location>
</feature>
<dbReference type="HOGENOM" id="CLU_006229_0_7_7"/>
<evidence type="ECO:0000256" key="9">
    <source>
        <dbReference type="ARBA" id="ARBA00022932"/>
    </source>
</evidence>
<evidence type="ECO:0000256" key="1">
    <source>
        <dbReference type="ARBA" id="ARBA00006360"/>
    </source>
</evidence>
<keyword evidence="4 11" id="KW-0235">DNA replication</keyword>
<dbReference type="InterPro" id="IPR022754">
    <property type="entry name" value="DNA_pol_III_gamma-3"/>
</dbReference>
<dbReference type="STRING" id="264462.Bd3731"/>
<organism evidence="14 15">
    <name type="scientific">Bdellovibrio bacteriovorus (strain ATCC 15356 / DSM 50701 / NCIMB 9529 / HD100)</name>
    <dbReference type="NCBI Taxonomy" id="264462"/>
    <lineage>
        <taxon>Bacteria</taxon>
        <taxon>Pseudomonadati</taxon>
        <taxon>Bdellovibrionota</taxon>
        <taxon>Bdellovibrionia</taxon>
        <taxon>Bdellovibrionales</taxon>
        <taxon>Pseudobdellovibrionaceae</taxon>
        <taxon>Bdellovibrio</taxon>
    </lineage>
</organism>
<dbReference type="GO" id="GO:0006261">
    <property type="term" value="P:DNA-templated DNA replication"/>
    <property type="evidence" value="ECO:0007669"/>
    <property type="project" value="TreeGrafter"/>
</dbReference>
<keyword evidence="9 11" id="KW-0239">DNA-directed DNA polymerase</keyword>
<dbReference type="InterPro" id="IPR008921">
    <property type="entry name" value="DNA_pol3_clamp-load_cplx_C"/>
</dbReference>
<dbReference type="InterPro" id="IPR027417">
    <property type="entry name" value="P-loop_NTPase"/>
</dbReference>
<accession>Q6MH32</accession>
<dbReference type="Pfam" id="PF12169">
    <property type="entry name" value="DNA_pol3_gamma3"/>
    <property type="match status" value="1"/>
</dbReference>
<dbReference type="Gene3D" id="1.20.272.10">
    <property type="match status" value="1"/>
</dbReference>
<dbReference type="KEGG" id="bba:Bd3731"/>
<dbReference type="NCBIfam" id="NF004046">
    <property type="entry name" value="PRK05563.1"/>
    <property type="match status" value="1"/>
</dbReference>
<evidence type="ECO:0000259" key="13">
    <source>
        <dbReference type="SMART" id="SM00382"/>
    </source>
</evidence>
<dbReference type="GO" id="GO:0046872">
    <property type="term" value="F:metal ion binding"/>
    <property type="evidence" value="ECO:0007669"/>
    <property type="project" value="UniProtKB-KW"/>
</dbReference>
<comment type="function">
    <text evidence="11">DNA polymerase III is a complex, multichain enzyme responsible for most of the replicative synthesis in bacteria. This DNA polymerase also exhibits 3' to 5' exonuclease activity.</text>
</comment>
<evidence type="ECO:0000256" key="8">
    <source>
        <dbReference type="ARBA" id="ARBA00022840"/>
    </source>
</evidence>
<reference evidence="14 15" key="1">
    <citation type="journal article" date="2004" name="Science">
        <title>A predator unmasked: life cycle of Bdellovibrio bacteriovorus from a genomic perspective.</title>
        <authorList>
            <person name="Rendulic S."/>
            <person name="Jagtap P."/>
            <person name="Rosinus A."/>
            <person name="Eppinger M."/>
            <person name="Baar C."/>
            <person name="Lanz C."/>
            <person name="Keller H."/>
            <person name="Lambert C."/>
            <person name="Evans K.J."/>
            <person name="Goesmann A."/>
            <person name="Meyer F."/>
            <person name="Sockett R.E."/>
            <person name="Schuster S.C."/>
        </authorList>
    </citation>
    <scope>NUCLEOTIDE SEQUENCE [LARGE SCALE GENOMIC DNA]</scope>
    <source>
        <strain evidence="15">ATCC 15356 / DSM 50701 / NCIMB 9529 / HD100</strain>
    </source>
</reference>
<dbReference type="Pfam" id="PF22608">
    <property type="entry name" value="DNAX_ATPase_lid"/>
    <property type="match status" value="1"/>
</dbReference>
<comment type="subunit">
    <text evidence="11">DNA polymerase III contains a core (composed of alpha, epsilon and theta chains) that associates with a tau subunit. This core dimerizes to form the POLIII' complex. PolIII' associates with the gamma complex (composed of gamma, delta, delta', psi and chi chains) and with the beta chain to form the complete DNA polymerase III complex.</text>
</comment>
<keyword evidence="15" id="KW-1185">Reference proteome</keyword>
<evidence type="ECO:0000256" key="7">
    <source>
        <dbReference type="ARBA" id="ARBA00022833"/>
    </source>
</evidence>
<keyword evidence="7" id="KW-0862">Zinc</keyword>
<evidence type="ECO:0000256" key="10">
    <source>
        <dbReference type="ARBA" id="ARBA00049244"/>
    </source>
</evidence>
<dbReference type="InterPro" id="IPR001270">
    <property type="entry name" value="ClpA/B"/>
</dbReference>
<dbReference type="InterPro" id="IPR045085">
    <property type="entry name" value="HLD_clamp_pol_III_gamma_tau"/>
</dbReference>
<dbReference type="eggNOG" id="COG2812">
    <property type="taxonomic scope" value="Bacteria"/>
</dbReference>
<evidence type="ECO:0000256" key="12">
    <source>
        <dbReference type="SAM" id="MobiDB-lite"/>
    </source>
</evidence>
<evidence type="ECO:0000256" key="3">
    <source>
        <dbReference type="ARBA" id="ARBA00022695"/>
    </source>
</evidence>
<comment type="catalytic activity">
    <reaction evidence="10 11">
        <text>DNA(n) + a 2'-deoxyribonucleoside 5'-triphosphate = DNA(n+1) + diphosphate</text>
        <dbReference type="Rhea" id="RHEA:22508"/>
        <dbReference type="Rhea" id="RHEA-COMP:17339"/>
        <dbReference type="Rhea" id="RHEA-COMP:17340"/>
        <dbReference type="ChEBI" id="CHEBI:33019"/>
        <dbReference type="ChEBI" id="CHEBI:61560"/>
        <dbReference type="ChEBI" id="CHEBI:173112"/>
        <dbReference type="EC" id="2.7.7.7"/>
    </reaction>
</comment>
<dbReference type="SUPFAM" id="SSF48019">
    <property type="entry name" value="post-AAA+ oligomerization domain-like"/>
    <property type="match status" value="1"/>
</dbReference>
<gene>
    <name evidence="11 14" type="primary">dnaX</name>
    <name evidence="14" type="ordered locus">Bd3731</name>
</gene>
<protein>
    <recommendedName>
        <fullName evidence="11">DNA polymerase III subunit gamma/tau</fullName>
        <ecNumber evidence="11">2.7.7.7</ecNumber>
    </recommendedName>
</protein>
<dbReference type="SMART" id="SM00382">
    <property type="entry name" value="AAA"/>
    <property type="match status" value="1"/>
</dbReference>
<evidence type="ECO:0000313" key="15">
    <source>
        <dbReference type="Proteomes" id="UP000008080"/>
    </source>
</evidence>
<dbReference type="GO" id="GO:0009360">
    <property type="term" value="C:DNA polymerase III complex"/>
    <property type="evidence" value="ECO:0007669"/>
    <property type="project" value="InterPro"/>
</dbReference>
<comment type="similarity">
    <text evidence="1 11">Belongs to the DnaX/STICHEL family.</text>
</comment>
<dbReference type="CDD" id="cd18137">
    <property type="entry name" value="HLD_clamp_pol_III_gamma_tau"/>
    <property type="match status" value="1"/>
</dbReference>
<keyword evidence="6 11" id="KW-0547">Nucleotide-binding</keyword>
<evidence type="ECO:0000313" key="14">
    <source>
        <dbReference type="EMBL" id="CAE81095.1"/>
    </source>
</evidence>
<dbReference type="PRINTS" id="PR00300">
    <property type="entry name" value="CLPPROTEASEA"/>
</dbReference>
<dbReference type="EMBL" id="BX842656">
    <property type="protein sequence ID" value="CAE81095.1"/>
    <property type="molecule type" value="Genomic_DNA"/>
</dbReference>
<evidence type="ECO:0000256" key="5">
    <source>
        <dbReference type="ARBA" id="ARBA00022723"/>
    </source>
</evidence>
<keyword evidence="8 11" id="KW-0067">ATP-binding</keyword>
<dbReference type="SUPFAM" id="SSF52540">
    <property type="entry name" value="P-loop containing nucleoside triphosphate hydrolases"/>
    <property type="match status" value="1"/>
</dbReference>
<keyword evidence="3 11" id="KW-0548">Nucleotidyltransferase</keyword>
<dbReference type="NCBIfam" id="TIGR02397">
    <property type="entry name" value="dnaX_nterm"/>
    <property type="match status" value="1"/>
</dbReference>
<keyword evidence="5" id="KW-0479">Metal-binding</keyword>
<dbReference type="PANTHER" id="PTHR11669">
    <property type="entry name" value="REPLICATION FACTOR C / DNA POLYMERASE III GAMMA-TAU SUBUNIT"/>
    <property type="match status" value="1"/>
</dbReference>
<name>Q6MH32_BDEBA</name>
<dbReference type="CDD" id="cd00009">
    <property type="entry name" value="AAA"/>
    <property type="match status" value="1"/>
</dbReference>
<feature type="domain" description="AAA+ ATPase" evidence="13">
    <location>
        <begin position="53"/>
        <end position="195"/>
    </location>
</feature>
<keyword evidence="2 11" id="KW-0808">Transferase</keyword>
<dbReference type="FunFam" id="3.40.50.300:FF:000014">
    <property type="entry name" value="DNA polymerase III subunit gamma/tau"/>
    <property type="match status" value="1"/>
</dbReference>
<evidence type="ECO:0000256" key="2">
    <source>
        <dbReference type="ARBA" id="ARBA00022679"/>
    </source>
</evidence>
<dbReference type="InterPro" id="IPR003593">
    <property type="entry name" value="AAA+_ATPase"/>
</dbReference>
<dbReference type="Pfam" id="PF13177">
    <property type="entry name" value="DNA_pol3_delta2"/>
    <property type="match status" value="1"/>
</dbReference>
<dbReference type="InterPro" id="IPR050238">
    <property type="entry name" value="DNA_Rep/Repair_Clamp_Loader"/>
</dbReference>
<dbReference type="GO" id="GO:0005524">
    <property type="term" value="F:ATP binding"/>
    <property type="evidence" value="ECO:0007669"/>
    <property type="project" value="UniProtKB-KW"/>
</dbReference>
<evidence type="ECO:0000256" key="6">
    <source>
        <dbReference type="ARBA" id="ARBA00022741"/>
    </source>
</evidence>
<dbReference type="EC" id="2.7.7.7" evidence="11"/>
<evidence type="ECO:0000256" key="11">
    <source>
        <dbReference type="RuleBase" id="RU364063"/>
    </source>
</evidence>
<dbReference type="AlphaFoldDB" id="Q6MH32"/>
<dbReference type="GO" id="GO:0003887">
    <property type="term" value="F:DNA-directed DNA polymerase activity"/>
    <property type="evidence" value="ECO:0007669"/>
    <property type="project" value="UniProtKB-KW"/>
</dbReference>
<dbReference type="Gene3D" id="3.40.50.300">
    <property type="entry name" value="P-loop containing nucleotide triphosphate hydrolases"/>
    <property type="match status" value="1"/>
</dbReference>
<dbReference type="InterPro" id="IPR012763">
    <property type="entry name" value="DNA_pol_III_sug/sutau_N"/>
</dbReference>